<comment type="caution">
    <text evidence="2">The sequence shown here is derived from an EMBL/GenBank/DDBJ whole genome shotgun (WGS) entry which is preliminary data.</text>
</comment>
<dbReference type="SUPFAM" id="SSF56112">
    <property type="entry name" value="Protein kinase-like (PK-like)"/>
    <property type="match status" value="1"/>
</dbReference>
<feature type="region of interest" description="Disordered" evidence="1">
    <location>
        <begin position="163"/>
        <end position="193"/>
    </location>
</feature>
<dbReference type="GeneID" id="85358446"/>
<evidence type="ECO:0000256" key="1">
    <source>
        <dbReference type="SAM" id="MobiDB-lite"/>
    </source>
</evidence>
<name>A0AA39J6L6_ARMTA</name>
<sequence>MGPFGRQPTTPVVIKVARTETELSFLQWEGKVYNQHLKALQGTVVPKCYGLYVTNNGGRRMGCLVLEHCATTNISCKIMIAMSKIHQAGNVKPSSHILTTPDGIRIVDFASAALHECPNATPSLVDTRDAFARQAGQCKELAVLEYTYGLADGRHIDGMLQASNSLSPPPVAHTHSHQKKYAELSRSHRPTGF</sequence>
<gene>
    <name evidence="2" type="ORF">EV420DRAFT_1590102</name>
</gene>
<dbReference type="Proteomes" id="UP001175211">
    <property type="component" value="Unassembled WGS sequence"/>
</dbReference>
<organism evidence="2 3">
    <name type="scientific">Armillaria tabescens</name>
    <name type="common">Ringless honey mushroom</name>
    <name type="synonym">Agaricus tabescens</name>
    <dbReference type="NCBI Taxonomy" id="1929756"/>
    <lineage>
        <taxon>Eukaryota</taxon>
        <taxon>Fungi</taxon>
        <taxon>Dikarya</taxon>
        <taxon>Basidiomycota</taxon>
        <taxon>Agaricomycotina</taxon>
        <taxon>Agaricomycetes</taxon>
        <taxon>Agaricomycetidae</taxon>
        <taxon>Agaricales</taxon>
        <taxon>Marasmiineae</taxon>
        <taxon>Physalacriaceae</taxon>
        <taxon>Desarmillaria</taxon>
    </lineage>
</organism>
<evidence type="ECO:0000313" key="2">
    <source>
        <dbReference type="EMBL" id="KAK0436634.1"/>
    </source>
</evidence>
<evidence type="ECO:0008006" key="4">
    <source>
        <dbReference type="Google" id="ProtNLM"/>
    </source>
</evidence>
<dbReference type="AlphaFoldDB" id="A0AA39J6L6"/>
<keyword evidence="3" id="KW-1185">Reference proteome</keyword>
<accession>A0AA39J6L6</accession>
<dbReference type="InterPro" id="IPR011009">
    <property type="entry name" value="Kinase-like_dom_sf"/>
</dbReference>
<dbReference type="RefSeq" id="XP_060322312.1">
    <property type="nucleotide sequence ID" value="XM_060474898.1"/>
</dbReference>
<protein>
    <recommendedName>
        <fullName evidence="4">Protein kinase domain-containing protein</fullName>
    </recommendedName>
</protein>
<dbReference type="EMBL" id="JAUEPS010000124">
    <property type="protein sequence ID" value="KAK0436634.1"/>
    <property type="molecule type" value="Genomic_DNA"/>
</dbReference>
<evidence type="ECO:0000313" key="3">
    <source>
        <dbReference type="Proteomes" id="UP001175211"/>
    </source>
</evidence>
<reference evidence="2" key="1">
    <citation type="submission" date="2023-06" db="EMBL/GenBank/DDBJ databases">
        <authorList>
            <consortium name="Lawrence Berkeley National Laboratory"/>
            <person name="Ahrendt S."/>
            <person name="Sahu N."/>
            <person name="Indic B."/>
            <person name="Wong-Bajracharya J."/>
            <person name="Merenyi Z."/>
            <person name="Ke H.-M."/>
            <person name="Monk M."/>
            <person name="Kocsube S."/>
            <person name="Drula E."/>
            <person name="Lipzen A."/>
            <person name="Balint B."/>
            <person name="Henrissat B."/>
            <person name="Andreopoulos B."/>
            <person name="Martin F.M."/>
            <person name="Harder C.B."/>
            <person name="Rigling D."/>
            <person name="Ford K.L."/>
            <person name="Foster G.D."/>
            <person name="Pangilinan J."/>
            <person name="Papanicolaou A."/>
            <person name="Barry K."/>
            <person name="LaButti K."/>
            <person name="Viragh M."/>
            <person name="Koriabine M."/>
            <person name="Yan M."/>
            <person name="Riley R."/>
            <person name="Champramary S."/>
            <person name="Plett K.L."/>
            <person name="Tsai I.J."/>
            <person name="Slot J."/>
            <person name="Sipos G."/>
            <person name="Plett J."/>
            <person name="Nagy L.G."/>
            <person name="Grigoriev I.V."/>
        </authorList>
    </citation>
    <scope>NUCLEOTIDE SEQUENCE</scope>
    <source>
        <strain evidence="2">CCBAS 213</strain>
    </source>
</reference>
<proteinExistence type="predicted"/>